<dbReference type="RefSeq" id="XP_073557362.1">
    <property type="nucleotide sequence ID" value="XM_073704166.1"/>
</dbReference>
<evidence type="ECO:0000313" key="3">
    <source>
        <dbReference type="Proteomes" id="UP001642720"/>
    </source>
</evidence>
<dbReference type="EMBL" id="PPTA01000009">
    <property type="protein sequence ID" value="TFB01161.1"/>
    <property type="molecule type" value="Genomic_DNA"/>
</dbReference>
<keyword evidence="3" id="KW-1185">Reference proteome</keyword>
<sequence>MTATNITTSQVTRCLRDAKSALENAANFCCEVDTATDLPQAFTVVAKHISTMLETFTSIDNYFKSISDGEGEQKLMDMYPDIREVTKACCNDTKYLEDLFETVKSSGHDDTGVKMKRYRLAVQSNDGKKVEKVMLGLLKGALLVALKPLVSDAQIQELEEAIKEIKELPPSLEDEFMGGFVMNNNGPGNQFYHGGKGHQNICTGGFQVTGNNEHAVYRFAMKEEEGIKS</sequence>
<protein>
    <recommendedName>
        <fullName evidence="1">NACHT-NTPase and P-loop NTPases N-terminal domain-containing protein</fullName>
    </recommendedName>
</protein>
<feature type="domain" description="NACHT-NTPase and P-loop NTPases N-terminal" evidence="1">
    <location>
        <begin position="21"/>
        <end position="139"/>
    </location>
</feature>
<proteinExistence type="predicted"/>
<dbReference type="GeneID" id="300578616"/>
<dbReference type="Proteomes" id="UP001642720">
    <property type="component" value="Unassembled WGS sequence"/>
</dbReference>
<evidence type="ECO:0000259" key="1">
    <source>
        <dbReference type="Pfam" id="PF17107"/>
    </source>
</evidence>
<name>A0ABY2GZK5_9HYPO</name>
<accession>A0ABY2GZK5</accession>
<organism evidence="2 3">
    <name type="scientific">Trichoderma ghanense</name>
    <dbReference type="NCBI Taxonomy" id="65468"/>
    <lineage>
        <taxon>Eukaryota</taxon>
        <taxon>Fungi</taxon>
        <taxon>Dikarya</taxon>
        <taxon>Ascomycota</taxon>
        <taxon>Pezizomycotina</taxon>
        <taxon>Sordariomycetes</taxon>
        <taxon>Hypocreomycetidae</taxon>
        <taxon>Hypocreales</taxon>
        <taxon>Hypocreaceae</taxon>
        <taxon>Trichoderma</taxon>
    </lineage>
</organism>
<gene>
    <name evidence="2" type="ORF">CCMA1212_006982</name>
</gene>
<comment type="caution">
    <text evidence="2">The sequence shown here is derived from an EMBL/GenBank/DDBJ whole genome shotgun (WGS) entry which is preliminary data.</text>
</comment>
<dbReference type="InterPro" id="IPR031352">
    <property type="entry name" value="SesA"/>
</dbReference>
<evidence type="ECO:0000313" key="2">
    <source>
        <dbReference type="EMBL" id="TFB01161.1"/>
    </source>
</evidence>
<dbReference type="Pfam" id="PF17107">
    <property type="entry name" value="SesA"/>
    <property type="match status" value="1"/>
</dbReference>
<reference evidence="2 3" key="1">
    <citation type="submission" date="2018-01" db="EMBL/GenBank/DDBJ databases">
        <title>Genome characterization of the sugarcane-associated fungus Trichoderma ghanense CCMA-1212 and their application in lignocelulose bioconversion.</title>
        <authorList>
            <person name="Steindorff A.S."/>
            <person name="Mendes T.D."/>
            <person name="Vilela E.S.D."/>
            <person name="Rodrigues D.S."/>
            <person name="Formighieri E.F."/>
            <person name="Melo I.S."/>
            <person name="Favaro L.C.L."/>
        </authorList>
    </citation>
    <scope>NUCLEOTIDE SEQUENCE [LARGE SCALE GENOMIC DNA]</scope>
    <source>
        <strain evidence="2 3">CCMA-1212</strain>
    </source>
</reference>